<protein>
    <recommendedName>
        <fullName evidence="12">Mannosyltransferase</fullName>
        <ecNumber evidence="12">2.4.1.-</ecNumber>
    </recommendedName>
</protein>
<evidence type="ECO:0000256" key="11">
    <source>
        <dbReference type="ARBA" id="ARBA00024708"/>
    </source>
</evidence>
<sequence>MPSLSSEPPGSLRGDGLEHPLESPFDKLRRNTRHVRRHIQQRNSRDILLFLVGFRILNALCVRTFFQPDEFFQSLEPAWQIAFGDESGAWITWEWKHHLRSSIHPYIFATVYWIANQIGQQLQLSPLSRADLLIATPKATQGVLAALGDYYTWRLAGKALGTSDEIWWTLGLTVLSPWQWFCSTRTLSNCLETTLTVAALYYWPWDWSTAGGSSGQAARQPKTLEPEQSHLRKCLLLAALACILRPTNLIIWLCLVTFPFFTIGFRDGFLARKHVILIRESGYPLLLTTAVPFTLIGLVRAFGPTLDESKKLQASMRRQLATICIAMPMILSLISHKEVRFIYPLLPSLHVLTAPVLAKFFGPAISSSSRSYVPRRLLLSFLILVNLVVAIYTTITHASGPVRVLEYLRNQNERIAAEVDAQKALPQPLFTSHFSTAKLSKGLTVGFLMPCHSTPWRSHLVFPSIQAWALSCEPPVNFNESQRAAYLDEADQFYADQQSFLRTNMVGGLKHLPRTPTYQKSQPSDDANAAKEHKHSWPDYLVFFAQLEPTMKSLLRASSYAECYRTWNTAWHDDWRRKGDMVVWCIDPAAQREWREKNQRVHLHEDGWEGLMKSKAKQVDKIIEQLGKEKTGAWNRKRKQGNAWIPTFSLQRSSSWQFRKPFAMMDLSWGGGGRRSWYRTWSWPWEKRRKPSWSQMIRAWYDNKE</sequence>
<evidence type="ECO:0000256" key="5">
    <source>
        <dbReference type="ARBA" id="ARBA00022676"/>
    </source>
</evidence>
<evidence type="ECO:0000313" key="15">
    <source>
        <dbReference type="Proteomes" id="UP000002058"/>
    </source>
</evidence>
<dbReference type="FunCoup" id="C4JEU4">
    <property type="interactions" value="769"/>
</dbReference>
<evidence type="ECO:0000256" key="13">
    <source>
        <dbReference type="SAM" id="MobiDB-lite"/>
    </source>
</evidence>
<evidence type="ECO:0000256" key="9">
    <source>
        <dbReference type="ARBA" id="ARBA00022989"/>
    </source>
</evidence>
<evidence type="ECO:0000256" key="6">
    <source>
        <dbReference type="ARBA" id="ARBA00022679"/>
    </source>
</evidence>
<dbReference type="STRING" id="336963.C4JEU4"/>
<dbReference type="HOGENOM" id="CLU_012353_1_0_1"/>
<dbReference type="InterPro" id="IPR005599">
    <property type="entry name" value="GPI_mannosylTrfase"/>
</dbReference>
<accession>C4JEU4</accession>
<evidence type="ECO:0000256" key="8">
    <source>
        <dbReference type="ARBA" id="ARBA00022824"/>
    </source>
</evidence>
<gene>
    <name evidence="14" type="ORF">UREG_02254</name>
</gene>
<evidence type="ECO:0000256" key="3">
    <source>
        <dbReference type="ARBA" id="ARBA00006065"/>
    </source>
</evidence>
<evidence type="ECO:0000256" key="4">
    <source>
        <dbReference type="ARBA" id="ARBA00022502"/>
    </source>
</evidence>
<keyword evidence="9 12" id="KW-1133">Transmembrane helix</keyword>
<evidence type="ECO:0000256" key="7">
    <source>
        <dbReference type="ARBA" id="ARBA00022692"/>
    </source>
</evidence>
<feature type="transmembrane region" description="Helical" evidence="12">
    <location>
        <begin position="234"/>
        <end position="261"/>
    </location>
</feature>
<dbReference type="OMA" id="HEWPDYL"/>
<feature type="transmembrane region" description="Helical" evidence="12">
    <location>
        <begin position="377"/>
        <end position="395"/>
    </location>
</feature>
<evidence type="ECO:0000256" key="12">
    <source>
        <dbReference type="RuleBase" id="RU363075"/>
    </source>
</evidence>
<dbReference type="GeneID" id="8441532"/>
<comment type="similarity">
    <text evidence="3">Belongs to the glycosyltransferase 22 family. PIGB subfamily.</text>
</comment>
<dbReference type="OrthoDB" id="416834at2759"/>
<dbReference type="GO" id="GO:0005789">
    <property type="term" value="C:endoplasmic reticulum membrane"/>
    <property type="evidence" value="ECO:0007669"/>
    <property type="project" value="UniProtKB-SubCell"/>
</dbReference>
<dbReference type="EMBL" id="CH476615">
    <property type="protein sequence ID" value="EEP77405.1"/>
    <property type="molecule type" value="Genomic_DNA"/>
</dbReference>
<evidence type="ECO:0000313" key="14">
    <source>
        <dbReference type="EMBL" id="EEP77405.1"/>
    </source>
</evidence>
<dbReference type="EC" id="2.4.1.-" evidence="12"/>
<dbReference type="VEuPathDB" id="FungiDB:UREG_02254"/>
<keyword evidence="4" id="KW-0337">GPI-anchor biosynthesis</keyword>
<name>C4JEU4_UNCRE</name>
<comment type="subcellular location">
    <subcellularLocation>
        <location evidence="1 12">Endoplasmic reticulum membrane</location>
        <topology evidence="1 12">Multi-pass membrane protein</topology>
    </subcellularLocation>
</comment>
<keyword evidence="8 12" id="KW-0256">Endoplasmic reticulum</keyword>
<feature type="transmembrane region" description="Helical" evidence="12">
    <location>
        <begin position="281"/>
        <end position="299"/>
    </location>
</feature>
<organism evidence="14 15">
    <name type="scientific">Uncinocarpus reesii (strain UAMH 1704)</name>
    <dbReference type="NCBI Taxonomy" id="336963"/>
    <lineage>
        <taxon>Eukaryota</taxon>
        <taxon>Fungi</taxon>
        <taxon>Dikarya</taxon>
        <taxon>Ascomycota</taxon>
        <taxon>Pezizomycotina</taxon>
        <taxon>Eurotiomycetes</taxon>
        <taxon>Eurotiomycetidae</taxon>
        <taxon>Onygenales</taxon>
        <taxon>Onygenaceae</taxon>
        <taxon>Uncinocarpus</taxon>
    </lineage>
</organism>
<proteinExistence type="inferred from homology"/>
<feature type="region of interest" description="Disordered" evidence="13">
    <location>
        <begin position="1"/>
        <end position="23"/>
    </location>
</feature>
<dbReference type="InParanoid" id="C4JEU4"/>
<comment type="caution">
    <text evidence="12">Lacks conserved residue(s) required for the propagation of feature annotation.</text>
</comment>
<dbReference type="PANTHER" id="PTHR22760:SF4">
    <property type="entry name" value="GPI MANNOSYLTRANSFERASE 3"/>
    <property type="match status" value="1"/>
</dbReference>
<reference evidence="15" key="1">
    <citation type="journal article" date="2009" name="Genome Res.">
        <title>Comparative genomic analyses of the human fungal pathogens Coccidioides and their relatives.</title>
        <authorList>
            <person name="Sharpton T.J."/>
            <person name="Stajich J.E."/>
            <person name="Rounsley S.D."/>
            <person name="Gardner M.J."/>
            <person name="Wortman J.R."/>
            <person name="Jordar V.S."/>
            <person name="Maiti R."/>
            <person name="Kodira C.D."/>
            <person name="Neafsey D.E."/>
            <person name="Zeng Q."/>
            <person name="Hung C.-Y."/>
            <person name="McMahan C."/>
            <person name="Muszewska A."/>
            <person name="Grynberg M."/>
            <person name="Mandel M.A."/>
            <person name="Kellner E.M."/>
            <person name="Barker B.M."/>
            <person name="Galgiani J.N."/>
            <person name="Orbach M.J."/>
            <person name="Kirkland T.N."/>
            <person name="Cole G.T."/>
            <person name="Henn M.R."/>
            <person name="Birren B.W."/>
            <person name="Taylor J.W."/>
        </authorList>
    </citation>
    <scope>NUCLEOTIDE SEQUENCE [LARGE SCALE GENOMIC DNA]</scope>
    <source>
        <strain evidence="15">UAMH 1704</strain>
    </source>
</reference>
<comment type="pathway">
    <text evidence="2">Glycolipid biosynthesis; glycosylphosphatidylinositol-anchor biosynthesis.</text>
</comment>
<keyword evidence="6" id="KW-0808">Transferase</keyword>
<keyword evidence="5 12" id="KW-0328">Glycosyltransferase</keyword>
<evidence type="ECO:0000256" key="10">
    <source>
        <dbReference type="ARBA" id="ARBA00023136"/>
    </source>
</evidence>
<comment type="function">
    <text evidence="11">Mannosyltransferase involved in glycosylphosphatidylinositol-anchor biosynthesis. Transfers the third mannose to Man2-GlcN-acyl-PI during GPI precursor assembly.</text>
</comment>
<dbReference type="eggNOG" id="KOG1771">
    <property type="taxonomic scope" value="Eukaryota"/>
</dbReference>
<keyword evidence="7 12" id="KW-0812">Transmembrane</keyword>
<dbReference type="Proteomes" id="UP000002058">
    <property type="component" value="Unassembled WGS sequence"/>
</dbReference>
<dbReference type="PANTHER" id="PTHR22760">
    <property type="entry name" value="GLYCOSYLTRANSFERASE"/>
    <property type="match status" value="1"/>
</dbReference>
<dbReference type="GO" id="GO:0006506">
    <property type="term" value="P:GPI anchor biosynthetic process"/>
    <property type="evidence" value="ECO:0007669"/>
    <property type="project" value="UniProtKB-UniPathway"/>
</dbReference>
<dbReference type="Pfam" id="PF03901">
    <property type="entry name" value="Glyco_transf_22"/>
    <property type="match status" value="2"/>
</dbReference>
<feature type="transmembrane region" description="Helical" evidence="12">
    <location>
        <begin position="320"/>
        <end position="336"/>
    </location>
</feature>
<dbReference type="AlphaFoldDB" id="C4JEU4"/>
<dbReference type="GO" id="GO:0000026">
    <property type="term" value="F:alpha-1,2-mannosyltransferase activity"/>
    <property type="evidence" value="ECO:0007669"/>
    <property type="project" value="TreeGrafter"/>
</dbReference>
<dbReference type="RefSeq" id="XP_002542738.1">
    <property type="nucleotide sequence ID" value="XM_002542692.1"/>
</dbReference>
<keyword evidence="10 12" id="KW-0472">Membrane</keyword>
<dbReference type="UniPathway" id="UPA00196"/>
<keyword evidence="15" id="KW-1185">Reference proteome</keyword>
<dbReference type="KEGG" id="ure:UREG_02254"/>
<evidence type="ECO:0000256" key="1">
    <source>
        <dbReference type="ARBA" id="ARBA00004477"/>
    </source>
</evidence>
<evidence type="ECO:0000256" key="2">
    <source>
        <dbReference type="ARBA" id="ARBA00004687"/>
    </source>
</evidence>